<name>A0A317T7E0_9CHLB</name>
<dbReference type="Proteomes" id="UP000246278">
    <property type="component" value="Unassembled WGS sequence"/>
</dbReference>
<evidence type="ECO:0000313" key="3">
    <source>
        <dbReference type="Proteomes" id="UP000246278"/>
    </source>
</evidence>
<sequence length="79" mass="8864">MKSSVKKPKSTKSGKIPMPLEKINYFFIGIGIAVIAFSYTTMYLEENSANGFFSLYVSPVLLVGAYAWILFALLYRKKA</sequence>
<keyword evidence="1" id="KW-0472">Membrane</keyword>
<proteinExistence type="predicted"/>
<evidence type="ECO:0000313" key="2">
    <source>
        <dbReference type="EMBL" id="PWW82200.1"/>
    </source>
</evidence>
<keyword evidence="3" id="KW-1185">Reference proteome</keyword>
<protein>
    <recommendedName>
        <fullName evidence="4">DUF3098 domain-containing protein</fullName>
    </recommendedName>
</protein>
<dbReference type="EMBL" id="PDNZ01000004">
    <property type="protein sequence ID" value="PWW82200.1"/>
    <property type="molecule type" value="Genomic_DNA"/>
</dbReference>
<dbReference type="AlphaFoldDB" id="A0A317T7E0"/>
<keyword evidence="1" id="KW-1133">Transmembrane helix</keyword>
<organism evidence="2 3">
    <name type="scientific">Prosthecochloris marina</name>
    <dbReference type="NCBI Taxonomy" id="2017681"/>
    <lineage>
        <taxon>Bacteria</taxon>
        <taxon>Pseudomonadati</taxon>
        <taxon>Chlorobiota</taxon>
        <taxon>Chlorobiia</taxon>
        <taxon>Chlorobiales</taxon>
        <taxon>Chlorobiaceae</taxon>
        <taxon>Prosthecochloris</taxon>
    </lineage>
</organism>
<dbReference type="OrthoDB" id="595410at2"/>
<reference evidence="3" key="1">
    <citation type="submission" date="2017-10" db="EMBL/GenBank/DDBJ databases">
        <authorList>
            <person name="Gaisin V.A."/>
            <person name="Rysina M.S."/>
            <person name="Grouzdev D.S."/>
        </authorList>
    </citation>
    <scope>NUCLEOTIDE SEQUENCE [LARGE SCALE GENOMIC DNA]</scope>
    <source>
        <strain evidence="3">V1</strain>
    </source>
</reference>
<evidence type="ECO:0008006" key="4">
    <source>
        <dbReference type="Google" id="ProtNLM"/>
    </source>
</evidence>
<keyword evidence="1" id="KW-0812">Transmembrane</keyword>
<comment type="caution">
    <text evidence="2">The sequence shown here is derived from an EMBL/GenBank/DDBJ whole genome shotgun (WGS) entry which is preliminary data.</text>
</comment>
<feature type="transmembrane region" description="Helical" evidence="1">
    <location>
        <begin position="23"/>
        <end position="44"/>
    </location>
</feature>
<gene>
    <name evidence="2" type="ORF">CR164_07685</name>
</gene>
<feature type="transmembrane region" description="Helical" evidence="1">
    <location>
        <begin position="56"/>
        <end position="75"/>
    </location>
</feature>
<evidence type="ECO:0000256" key="1">
    <source>
        <dbReference type="SAM" id="Phobius"/>
    </source>
</evidence>
<accession>A0A317T7E0</accession>